<dbReference type="OMA" id="PGICINI"/>
<dbReference type="InterPro" id="IPR001254">
    <property type="entry name" value="Trypsin_dom"/>
</dbReference>
<feature type="compositionally biased region" description="Low complexity" evidence="5">
    <location>
        <begin position="641"/>
        <end position="664"/>
    </location>
</feature>
<dbReference type="Gene3D" id="2.40.10.10">
    <property type="entry name" value="Trypsin-like serine proteases"/>
    <property type="match status" value="2"/>
</dbReference>
<dbReference type="PRINTS" id="PR00722">
    <property type="entry name" value="CHYMOTRYPSIN"/>
</dbReference>
<dbReference type="SUPFAM" id="SSF50494">
    <property type="entry name" value="Trypsin-like serine proteases"/>
    <property type="match status" value="2"/>
</dbReference>
<reference evidence="8 9" key="1">
    <citation type="journal article" date="2018" name="Nat. Ecol. Evol.">
        <title>Genomic signatures of mitonuclear coevolution across populations of Tigriopus californicus.</title>
        <authorList>
            <person name="Barreto F.S."/>
            <person name="Watson E.T."/>
            <person name="Lima T.G."/>
            <person name="Willett C.S."/>
            <person name="Edmands S."/>
            <person name="Li W."/>
            <person name="Burton R.S."/>
        </authorList>
    </citation>
    <scope>NUCLEOTIDE SEQUENCE [LARGE SCALE GENOMIC DNA]</scope>
    <source>
        <strain evidence="8 9">San Diego</strain>
    </source>
</reference>
<dbReference type="STRING" id="6832.A0A553PC32"/>
<sequence length="946" mass="102478">MARRRQETWSSRELKIALFLALCGLSYAREFIDGDAYVIEVDNGDGDLGGSKNLKGGWAGLGQGQLNGEPKARHARQFPLQTPGLPLFQPLPSQAFASPGVNHPNVAPFLRQTLRQPGAVPPLQSPELTPSGQEDLAAALLGNPCVTNEGKNGTCTTVKGCYPYFRLFDFGPTETASYGTYDTCAYDTVNGKQVFGICCSEKDIKQDLLDQLEELKNEEPFDLDEFPLDAQINENCGKRPALSNLIRIVNGQEAATNEFPFMVALFMKGRQFCGGSLLDRKHILTAAHCIEHFDEMDLKRMRVYLGDHDLRVRGETIGPEQQSRVSTIIRHKSFKTSTLHNDVAILVLKDAITYSDSVQPICLEEDTSKLFVGETVQVAGWGSISEKGSQSSRLRKVDVKVWRNDECRQSYGSNAPGGITSSMICAASRNKDSCSGDSGGALFKCENDRCSQIGIVSWGIGCARQQYPADPIGYQSQKRFARQLYWPWAQVNPFPSGGSNACFKSSGETGQCVTMKSCFPLLHYKADMPSWMMGERDNCLMTEPSTRQSMAGICCTTRQFGGGGYPFAPQYPPGTGIPLYPGGTYPWSPGQGTQSFGTPGFGTPGIGAGGIYPGIGAAPGIVQPTPGTVPVTAPTHPPTTPTQAPTTPSTTPSPTTPSPVTNAPSLSSPSAGQSVCGVGRHYPVRYTESGDDVESVQRIEGEHPLRVVNGWPADKNEWPWIAALLLRGRQFCGGSLIDSTHILTAAHCVAQLTKTDVQNLSIRLGEHNIRTRGETALFESPAARVVRHVGFSSDTLYDDIAIITMKNAVPVSMNDTIRPVCLPSGQSLYTGQLGTVVGWGSLRENGPQPDVLQELTMKIWDNDQCDKIYKGVSPAGIKSFMMCAGKKGKDSCNGDSGGPFMLGEGNNWVQVGVVSWGIGCGKAEFPGVYTRTTHMRDWIERARNKF</sequence>
<feature type="compositionally biased region" description="Low complexity" evidence="5">
    <location>
        <begin position="624"/>
        <end position="634"/>
    </location>
</feature>
<dbReference type="SMART" id="SM00020">
    <property type="entry name" value="Tryp_SPc"/>
    <property type="match status" value="2"/>
</dbReference>
<evidence type="ECO:0000256" key="1">
    <source>
        <dbReference type="ARBA" id="ARBA00004613"/>
    </source>
</evidence>
<dbReference type="PANTHER" id="PTHR24252">
    <property type="entry name" value="ACROSIN-RELATED"/>
    <property type="match status" value="1"/>
</dbReference>
<evidence type="ECO:0000259" key="7">
    <source>
        <dbReference type="PROSITE" id="PS50240"/>
    </source>
</evidence>
<dbReference type="InterPro" id="IPR009003">
    <property type="entry name" value="Peptidase_S1_PA"/>
</dbReference>
<feature type="region of interest" description="Disordered" evidence="5">
    <location>
        <begin position="624"/>
        <end position="674"/>
    </location>
</feature>
<dbReference type="InterPro" id="IPR043504">
    <property type="entry name" value="Peptidase_S1_PA_chymotrypsin"/>
</dbReference>
<organism evidence="8 9">
    <name type="scientific">Tigriopus californicus</name>
    <name type="common">Marine copepod</name>
    <dbReference type="NCBI Taxonomy" id="6832"/>
    <lineage>
        <taxon>Eukaryota</taxon>
        <taxon>Metazoa</taxon>
        <taxon>Ecdysozoa</taxon>
        <taxon>Arthropoda</taxon>
        <taxon>Crustacea</taxon>
        <taxon>Multicrustacea</taxon>
        <taxon>Hexanauplia</taxon>
        <taxon>Copepoda</taxon>
        <taxon>Harpacticoida</taxon>
        <taxon>Harpacticidae</taxon>
        <taxon>Tigriopus</taxon>
    </lineage>
</organism>
<dbReference type="AlphaFoldDB" id="A0A553PC32"/>
<evidence type="ECO:0000313" key="9">
    <source>
        <dbReference type="Proteomes" id="UP000318571"/>
    </source>
</evidence>
<feature type="domain" description="Peptidase S1" evidence="7">
    <location>
        <begin position="248"/>
        <end position="490"/>
    </location>
</feature>
<keyword evidence="9" id="KW-1185">Reference proteome</keyword>
<evidence type="ECO:0000256" key="4">
    <source>
        <dbReference type="RuleBase" id="RU363034"/>
    </source>
</evidence>
<gene>
    <name evidence="8" type="ORF">TCAL_01672</name>
</gene>
<feature type="domain" description="Peptidase S1" evidence="7">
    <location>
        <begin position="707"/>
        <end position="944"/>
    </location>
</feature>
<dbReference type="PROSITE" id="PS00134">
    <property type="entry name" value="TRYPSIN_HIS"/>
    <property type="match status" value="2"/>
</dbReference>
<dbReference type="GO" id="GO:0004252">
    <property type="term" value="F:serine-type endopeptidase activity"/>
    <property type="evidence" value="ECO:0007669"/>
    <property type="project" value="InterPro"/>
</dbReference>
<evidence type="ECO:0000256" key="5">
    <source>
        <dbReference type="SAM" id="MobiDB-lite"/>
    </source>
</evidence>
<keyword evidence="2" id="KW-0964">Secreted</keyword>
<keyword evidence="3" id="KW-1015">Disulfide bond</keyword>
<protein>
    <recommendedName>
        <fullName evidence="7">Peptidase S1 domain-containing protein</fullName>
    </recommendedName>
</protein>
<keyword evidence="4" id="KW-0720">Serine protease</keyword>
<dbReference type="InterPro" id="IPR033116">
    <property type="entry name" value="TRYPSIN_SER"/>
</dbReference>
<accession>A0A553PC32</accession>
<dbReference type="InterPro" id="IPR018114">
    <property type="entry name" value="TRYPSIN_HIS"/>
</dbReference>
<dbReference type="FunFam" id="2.40.10.10:FF:000038">
    <property type="entry name" value="Serine protease"/>
    <property type="match status" value="2"/>
</dbReference>
<dbReference type="PROSITE" id="PS50240">
    <property type="entry name" value="TRYPSIN_DOM"/>
    <property type="match status" value="2"/>
</dbReference>
<evidence type="ECO:0000256" key="6">
    <source>
        <dbReference type="SAM" id="SignalP"/>
    </source>
</evidence>
<feature type="signal peptide" evidence="6">
    <location>
        <begin position="1"/>
        <end position="28"/>
    </location>
</feature>
<dbReference type="Pfam" id="PF00089">
    <property type="entry name" value="Trypsin"/>
    <property type="match status" value="2"/>
</dbReference>
<dbReference type="GO" id="GO:0006508">
    <property type="term" value="P:proteolysis"/>
    <property type="evidence" value="ECO:0007669"/>
    <property type="project" value="UniProtKB-KW"/>
</dbReference>
<dbReference type="EMBL" id="VCGU01000005">
    <property type="protein sequence ID" value="TRY75246.1"/>
    <property type="molecule type" value="Genomic_DNA"/>
</dbReference>
<name>A0A553PC32_TIGCA</name>
<comment type="caution">
    <text evidence="8">The sequence shown here is derived from an EMBL/GenBank/DDBJ whole genome shotgun (WGS) entry which is preliminary data.</text>
</comment>
<dbReference type="GO" id="GO:0005576">
    <property type="term" value="C:extracellular region"/>
    <property type="evidence" value="ECO:0007669"/>
    <property type="project" value="UniProtKB-SubCell"/>
</dbReference>
<dbReference type="PANTHER" id="PTHR24252:SF7">
    <property type="entry name" value="HYALIN"/>
    <property type="match status" value="1"/>
</dbReference>
<evidence type="ECO:0000313" key="8">
    <source>
        <dbReference type="EMBL" id="TRY75246.1"/>
    </source>
</evidence>
<evidence type="ECO:0000256" key="2">
    <source>
        <dbReference type="ARBA" id="ARBA00022525"/>
    </source>
</evidence>
<proteinExistence type="predicted"/>
<dbReference type="PROSITE" id="PS00135">
    <property type="entry name" value="TRYPSIN_SER"/>
    <property type="match status" value="2"/>
</dbReference>
<keyword evidence="4" id="KW-0645">Protease</keyword>
<comment type="subcellular location">
    <subcellularLocation>
        <location evidence="1">Secreted</location>
    </subcellularLocation>
</comment>
<feature type="chain" id="PRO_5021854750" description="Peptidase S1 domain-containing protein" evidence="6">
    <location>
        <begin position="29"/>
        <end position="946"/>
    </location>
</feature>
<dbReference type="CDD" id="cd00190">
    <property type="entry name" value="Tryp_SPc"/>
    <property type="match status" value="2"/>
</dbReference>
<keyword evidence="6" id="KW-0732">Signal</keyword>
<dbReference type="InterPro" id="IPR001314">
    <property type="entry name" value="Peptidase_S1A"/>
</dbReference>
<dbReference type="Proteomes" id="UP000318571">
    <property type="component" value="Chromosome 2"/>
</dbReference>
<keyword evidence="4" id="KW-0378">Hydrolase</keyword>
<evidence type="ECO:0000256" key="3">
    <source>
        <dbReference type="ARBA" id="ARBA00023157"/>
    </source>
</evidence>